<dbReference type="PANTHER" id="PTHR33546">
    <property type="entry name" value="LARGE, MULTIFUNCTIONAL SECRETED PROTEIN-RELATED"/>
    <property type="match status" value="1"/>
</dbReference>
<dbReference type="Gene3D" id="2.60.120.560">
    <property type="entry name" value="Exo-inulinase, domain 1"/>
    <property type="match status" value="1"/>
</dbReference>
<dbReference type="InterPro" id="IPR036909">
    <property type="entry name" value="Cyt_c-like_dom_sf"/>
</dbReference>
<dbReference type="Proteomes" id="UP000320390">
    <property type="component" value="Chromosome"/>
</dbReference>
<evidence type="ECO:0000256" key="5">
    <source>
        <dbReference type="PROSITE-ProRule" id="PRU00433"/>
    </source>
</evidence>
<evidence type="ECO:0000256" key="1">
    <source>
        <dbReference type="ARBA" id="ARBA00022617"/>
    </source>
</evidence>
<evidence type="ECO:0000256" key="6">
    <source>
        <dbReference type="SAM" id="MobiDB-lite"/>
    </source>
</evidence>
<dbReference type="Pfam" id="PF23500">
    <property type="entry name" value="DUF7133"/>
    <property type="match status" value="1"/>
</dbReference>
<sequence length="1747" mass="192501">MILSSLTLLILPATACPQEAGPELAWGAHRLTSEFFGEGATFGDFNRDGAPDVASGPYWYEGPGFAERHEIYEPKAFDVAGYSDHFFDWSTDIDGDGWLDLFVIGFPGQEAWWFQNPGDTPEGEEHVHWRRSVVHDAVDNESPAFTDIDGDGLEDLVCHSQGLMCWFGRDKADPFARWTRHDFSRNLGLGKFTHGMGVGDLSGDGRPDVLLNFGWFEQPESLEGDPEWTFHKQTFSPDYGGAQMLVTDVDGDGDQDVIGSLRAHSYGLSWFESIAEDGARTFVEHPIMGSKEGEHDCPMAVSELHALDLVDVNGDGLLDVVTGKRYLSHGRREPGSSDPPYLMWFELRRSEGDAVAFLPHLIDDASGVGTQIVAGDIDGDGRTDVVVGNKTGTSVHLQRDAGSPTARVVTVPAPAAPAPDERFPAGAIAPRGTDGKPLNLDFERGDLSDWTVEGEAFEGQPILGDTVAERKDMNSAHHGAYWIGGYELHGDNKTGKLTSAPFVLTEPFAAFLIAGGRRRQLHVDVVTQEDGVTIGTSTGYDHETLRPTVLDLTGHVGKVVFLRIVDDLTGHWGHINFDHFRLYAERPEFAPGLELSSVPDEIENAGLTPQEAVRAMTLPGGFQVDVLAAEPDLHQPIAFTFDERGRIWVLEAYAYPFKREEGEGEDKVIIFEDADGNGSYEKRTLFADGLNLVSGIEVGFGGVFIGAAPELLFIPDANGDDVPDGPPEVLLDGWGYEDTHETLNAFTWGPDGWLYGCHGVFTYSDVGKPGTPDHARVPINAGVWRYHPTRRDFEVFAWGTSNPWGLDFDDHGRAFVTACVIPHLFHLVPGGRYQRQAGDHFNDHIYADIGTAADHLHYLGDLPHDGNGVSSDVGGGHAHCGAMIYLGGDWPDEYRNNLFVNNVHGNRVNREILEKDRSGYVGKHGQDLLLANDFWFRGINMRYGPDGSVVLIDWYDEQACHYPSDEIWNRTNGRMYRISYGDLDPVHVDLGALNESELIQLQLNGNDWYVRTARRLLQERGLSGAGVAQLRLILDGNEDLTRRLRALWTLHAAGATRGESGTDLLLEQLKSQEPELRAWAIQLACEDRAPLPRFLLEMQRLAPEESSPVVRLHMACALQRLPLPYRWNLADSLVQHAVDAGDQNVPFLLWYGIEPLVAKDPARAMGLAARSKLPVIKDWIIRRAAHEEDGRETIVALLARTSDDAERRQILGAMMDAIGQRSRLDMPRGWSDAYPSLAKSEDDRVRDTSLVLAAMFGDPAAFPALRAALADPNAPLERRLLAVASLRAGKDVPSLPLLCDALADEDLRSAALKALSVFDDARVPAAILERFESFDEGERRDAIATLTSRADSALALLDGVENGIVDRAAITAYSLRKMSAMESDALSARIEEVWGTVKPDESNVMEQIAAWKERLTEERLASADLAHGREVFSRTCQRCHSLYGEGLDIGPDITGANRSDLDYLLHNMVAPNAIIPKEYQMTVVLTNDGQLLNGIALEEDDETLTLRGENEDVFIEKADIQARRIDPNSLMPMGQLETLAEDEAVALVAYLQSERQVPMRLTESGLDHVFDGETLAGWIGDEDLWSVREGAIVGTTPGIASNEFLISDFEVGDFRLIVDVKLDPDGGNSGIQFRSHLNEESGVAGYQADMGVGWWGSLYDEHGRAMLVQAEDVPVETGDWNTYEILAVGDRIQTAINGHLCVDFTDPEPTYRGILAFQIHSSANPFEVSFKDLRIELDPEPILKTVE</sequence>
<feature type="region of interest" description="Disordered" evidence="6">
    <location>
        <begin position="415"/>
        <end position="436"/>
    </location>
</feature>
<dbReference type="PANTHER" id="PTHR33546:SF1">
    <property type="entry name" value="LARGE, MULTIFUNCTIONAL SECRETED PROTEIN"/>
    <property type="match status" value="1"/>
</dbReference>
<dbReference type="SUPFAM" id="SSF50952">
    <property type="entry name" value="Soluble quinoprotein glucose dehydrogenase"/>
    <property type="match status" value="1"/>
</dbReference>
<keyword evidence="2 5" id="KW-0479">Metal-binding</keyword>
<evidence type="ECO:0000256" key="2">
    <source>
        <dbReference type="ARBA" id="ARBA00022723"/>
    </source>
</evidence>
<dbReference type="EMBL" id="CP036434">
    <property type="protein sequence ID" value="QDV06180.1"/>
    <property type="molecule type" value="Genomic_DNA"/>
</dbReference>
<dbReference type="Pfam" id="PF13517">
    <property type="entry name" value="FG-GAP_3"/>
    <property type="match status" value="2"/>
</dbReference>
<dbReference type="SUPFAM" id="SSF69318">
    <property type="entry name" value="Integrin alpha N-terminal domain"/>
    <property type="match status" value="1"/>
</dbReference>
<proteinExistence type="predicted"/>
<dbReference type="InterPro" id="IPR013517">
    <property type="entry name" value="FG-GAP"/>
</dbReference>
<dbReference type="SUPFAM" id="SSF48371">
    <property type="entry name" value="ARM repeat"/>
    <property type="match status" value="1"/>
</dbReference>
<gene>
    <name evidence="8" type="ORF">Poly30_16850</name>
</gene>
<dbReference type="SUPFAM" id="SSF46626">
    <property type="entry name" value="Cytochrome c"/>
    <property type="match status" value="1"/>
</dbReference>
<dbReference type="GO" id="GO:0020037">
    <property type="term" value="F:heme binding"/>
    <property type="evidence" value="ECO:0007669"/>
    <property type="project" value="InterPro"/>
</dbReference>
<dbReference type="InterPro" id="IPR011042">
    <property type="entry name" value="6-blade_b-propeller_TolB-like"/>
</dbReference>
<dbReference type="Pfam" id="PF06439">
    <property type="entry name" value="3keto-disac_hyd"/>
    <property type="match status" value="1"/>
</dbReference>
<name>A0A518EQ30_9BACT</name>
<dbReference type="InterPro" id="IPR013428">
    <property type="entry name" value="Membrane-bound_put_N"/>
</dbReference>
<reference evidence="8 9" key="1">
    <citation type="submission" date="2019-02" db="EMBL/GenBank/DDBJ databases">
        <title>Deep-cultivation of Planctomycetes and their phenomic and genomic characterization uncovers novel biology.</title>
        <authorList>
            <person name="Wiegand S."/>
            <person name="Jogler M."/>
            <person name="Boedeker C."/>
            <person name="Pinto D."/>
            <person name="Vollmers J."/>
            <person name="Rivas-Marin E."/>
            <person name="Kohn T."/>
            <person name="Peeters S.H."/>
            <person name="Heuer A."/>
            <person name="Rast P."/>
            <person name="Oberbeckmann S."/>
            <person name="Bunk B."/>
            <person name="Jeske O."/>
            <person name="Meyerdierks A."/>
            <person name="Storesund J.E."/>
            <person name="Kallscheuer N."/>
            <person name="Luecker S."/>
            <person name="Lage O.M."/>
            <person name="Pohl T."/>
            <person name="Merkel B.J."/>
            <person name="Hornburger P."/>
            <person name="Mueller R.-W."/>
            <person name="Bruemmer F."/>
            <person name="Labrenz M."/>
            <person name="Spormann A.M."/>
            <person name="Op den Camp H."/>
            <person name="Overmann J."/>
            <person name="Amann R."/>
            <person name="Jetten M.S.M."/>
            <person name="Mascher T."/>
            <person name="Medema M.H."/>
            <person name="Devos D.P."/>
            <person name="Kaster A.-K."/>
            <person name="Ovreas L."/>
            <person name="Rohde M."/>
            <person name="Galperin M.Y."/>
            <person name="Jogler C."/>
        </authorList>
    </citation>
    <scope>NUCLEOTIDE SEQUENCE [LARGE SCALE GENOMIC DNA]</scope>
    <source>
        <strain evidence="8 9">Poly30</strain>
    </source>
</reference>
<evidence type="ECO:0000256" key="4">
    <source>
        <dbReference type="ARBA" id="ARBA00023004"/>
    </source>
</evidence>
<dbReference type="PROSITE" id="PS51007">
    <property type="entry name" value="CYTC"/>
    <property type="match status" value="1"/>
</dbReference>
<dbReference type="InterPro" id="IPR055557">
    <property type="entry name" value="DUF7133"/>
</dbReference>
<accession>A0A518EQ30</accession>
<dbReference type="GO" id="GO:0046872">
    <property type="term" value="F:metal ion binding"/>
    <property type="evidence" value="ECO:0007669"/>
    <property type="project" value="UniProtKB-KW"/>
</dbReference>
<dbReference type="InterPro" id="IPR011041">
    <property type="entry name" value="Quinoprot_gluc/sorb_DH_b-prop"/>
</dbReference>
<dbReference type="InterPro" id="IPR013427">
    <property type="entry name" value="Haem-bd_dom_put"/>
</dbReference>
<dbReference type="InterPro" id="IPR016024">
    <property type="entry name" value="ARM-type_fold"/>
</dbReference>
<dbReference type="Gene3D" id="1.10.760.10">
    <property type="entry name" value="Cytochrome c-like domain"/>
    <property type="match status" value="1"/>
</dbReference>
<keyword evidence="3" id="KW-0732">Signal</keyword>
<evidence type="ECO:0000256" key="3">
    <source>
        <dbReference type="ARBA" id="ARBA00022729"/>
    </source>
</evidence>
<dbReference type="InterPro" id="IPR010496">
    <property type="entry name" value="AL/BT2_dom"/>
</dbReference>
<dbReference type="RefSeq" id="WP_419191115.1">
    <property type="nucleotide sequence ID" value="NZ_CP036434.1"/>
</dbReference>
<dbReference type="Gene3D" id="1.25.10.10">
    <property type="entry name" value="Leucine-rich Repeat Variant"/>
    <property type="match status" value="1"/>
</dbReference>
<dbReference type="Gene3D" id="2.130.10.130">
    <property type="entry name" value="Integrin alpha, N-terminal"/>
    <property type="match status" value="2"/>
</dbReference>
<protein>
    <submittedName>
        <fullName evidence="8">FG-GAP repeat protein</fullName>
    </submittedName>
</protein>
<evidence type="ECO:0000259" key="7">
    <source>
        <dbReference type="PROSITE" id="PS51007"/>
    </source>
</evidence>
<keyword evidence="9" id="KW-1185">Reference proteome</keyword>
<dbReference type="GO" id="GO:0016787">
    <property type="term" value="F:hydrolase activity"/>
    <property type="evidence" value="ECO:0007669"/>
    <property type="project" value="InterPro"/>
</dbReference>
<dbReference type="GO" id="GO:0009055">
    <property type="term" value="F:electron transfer activity"/>
    <property type="evidence" value="ECO:0007669"/>
    <property type="project" value="InterPro"/>
</dbReference>
<organism evidence="8 9">
    <name type="scientific">Saltatorellus ferox</name>
    <dbReference type="NCBI Taxonomy" id="2528018"/>
    <lineage>
        <taxon>Bacteria</taxon>
        <taxon>Pseudomonadati</taxon>
        <taxon>Planctomycetota</taxon>
        <taxon>Planctomycetia</taxon>
        <taxon>Planctomycetia incertae sedis</taxon>
        <taxon>Saltatorellus</taxon>
    </lineage>
</organism>
<keyword evidence="4 5" id="KW-0408">Iron</keyword>
<dbReference type="InterPro" id="IPR011989">
    <property type="entry name" value="ARM-like"/>
</dbReference>
<dbReference type="InterPro" id="IPR028994">
    <property type="entry name" value="Integrin_alpha_N"/>
</dbReference>
<keyword evidence="1 5" id="KW-0349">Heme</keyword>
<dbReference type="Gene3D" id="2.120.10.30">
    <property type="entry name" value="TolB, C-terminal domain"/>
    <property type="match status" value="1"/>
</dbReference>
<feature type="domain" description="Cytochrome c" evidence="7">
    <location>
        <begin position="1423"/>
        <end position="1555"/>
    </location>
</feature>
<evidence type="ECO:0000313" key="9">
    <source>
        <dbReference type="Proteomes" id="UP000320390"/>
    </source>
</evidence>
<dbReference type="NCBIfam" id="TIGR02603">
    <property type="entry name" value="CxxCH_TIGR02603"/>
    <property type="match status" value="1"/>
</dbReference>
<dbReference type="InterPro" id="IPR009056">
    <property type="entry name" value="Cyt_c-like_dom"/>
</dbReference>
<dbReference type="NCBIfam" id="TIGR02604">
    <property type="entry name" value="Piru_Ver_Nterm"/>
    <property type="match status" value="1"/>
</dbReference>
<evidence type="ECO:0000313" key="8">
    <source>
        <dbReference type="EMBL" id="QDV06180.1"/>
    </source>
</evidence>